<evidence type="ECO:0000313" key="1">
    <source>
        <dbReference type="EMBL" id="KAI4322887.1"/>
    </source>
</evidence>
<evidence type="ECO:0000313" key="2">
    <source>
        <dbReference type="Proteomes" id="UP000828941"/>
    </source>
</evidence>
<sequence length="148" mass="16502">MEIEAPFSLSSPFPSSAKLLLRPAKSRPSSFPRKIEHSLVKMNLESGNALDQMMDSGAATQPKQQNQTWNEEKEAAVHQEIRRMNQLPSNSTYAVHRLRVLNKILQLMSIQITGGGDGVAFCFAVPVKQFVLIVASSLPWPTRSFCYV</sequence>
<dbReference type="EMBL" id="CM039434">
    <property type="protein sequence ID" value="KAI4322887.1"/>
    <property type="molecule type" value="Genomic_DNA"/>
</dbReference>
<gene>
    <name evidence="1" type="ORF">L6164_022538</name>
</gene>
<keyword evidence="2" id="KW-1185">Reference proteome</keyword>
<protein>
    <submittedName>
        <fullName evidence="1">Uncharacterized protein</fullName>
    </submittedName>
</protein>
<dbReference type="Proteomes" id="UP000828941">
    <property type="component" value="Chromosome 9"/>
</dbReference>
<comment type="caution">
    <text evidence="1">The sequence shown here is derived from an EMBL/GenBank/DDBJ whole genome shotgun (WGS) entry which is preliminary data.</text>
</comment>
<reference evidence="1 2" key="1">
    <citation type="journal article" date="2022" name="DNA Res.">
        <title>Chromosomal-level genome assembly of the orchid tree Bauhinia variegata (Leguminosae; Cercidoideae) supports the allotetraploid origin hypothesis of Bauhinia.</title>
        <authorList>
            <person name="Zhong Y."/>
            <person name="Chen Y."/>
            <person name="Zheng D."/>
            <person name="Pang J."/>
            <person name="Liu Y."/>
            <person name="Luo S."/>
            <person name="Meng S."/>
            <person name="Qian L."/>
            <person name="Wei D."/>
            <person name="Dai S."/>
            <person name="Zhou R."/>
        </authorList>
    </citation>
    <scope>NUCLEOTIDE SEQUENCE [LARGE SCALE GENOMIC DNA]</scope>
    <source>
        <strain evidence="1">BV-YZ2020</strain>
    </source>
</reference>
<organism evidence="1 2">
    <name type="scientific">Bauhinia variegata</name>
    <name type="common">Purple orchid tree</name>
    <name type="synonym">Phanera variegata</name>
    <dbReference type="NCBI Taxonomy" id="167791"/>
    <lineage>
        <taxon>Eukaryota</taxon>
        <taxon>Viridiplantae</taxon>
        <taxon>Streptophyta</taxon>
        <taxon>Embryophyta</taxon>
        <taxon>Tracheophyta</taxon>
        <taxon>Spermatophyta</taxon>
        <taxon>Magnoliopsida</taxon>
        <taxon>eudicotyledons</taxon>
        <taxon>Gunneridae</taxon>
        <taxon>Pentapetalae</taxon>
        <taxon>rosids</taxon>
        <taxon>fabids</taxon>
        <taxon>Fabales</taxon>
        <taxon>Fabaceae</taxon>
        <taxon>Cercidoideae</taxon>
        <taxon>Cercideae</taxon>
        <taxon>Bauhiniinae</taxon>
        <taxon>Bauhinia</taxon>
    </lineage>
</organism>
<name>A0ACB9MFJ7_BAUVA</name>
<accession>A0ACB9MFJ7</accession>
<proteinExistence type="predicted"/>